<keyword evidence="3" id="KW-1185">Reference proteome</keyword>
<protein>
    <submittedName>
        <fullName evidence="2">Uncharacterized protein</fullName>
    </submittedName>
</protein>
<dbReference type="Proteomes" id="UP000027821">
    <property type="component" value="Unassembled WGS sequence"/>
</dbReference>
<keyword evidence="1" id="KW-0812">Transmembrane</keyword>
<feature type="transmembrane region" description="Helical" evidence="1">
    <location>
        <begin position="12"/>
        <end position="31"/>
    </location>
</feature>
<dbReference type="EMBL" id="JMIH01000028">
    <property type="protein sequence ID" value="KEO72011.1"/>
    <property type="molecule type" value="Genomic_DNA"/>
</dbReference>
<name>A0A074KPY1_9BACT</name>
<proteinExistence type="predicted"/>
<organism evidence="2 3">
    <name type="scientific">Anditalea andensis</name>
    <dbReference type="NCBI Taxonomy" id="1048983"/>
    <lineage>
        <taxon>Bacteria</taxon>
        <taxon>Pseudomonadati</taxon>
        <taxon>Bacteroidota</taxon>
        <taxon>Cytophagia</taxon>
        <taxon>Cytophagales</taxon>
        <taxon>Cytophagaceae</taxon>
        <taxon>Anditalea</taxon>
    </lineage>
</organism>
<keyword evidence="1" id="KW-1133">Transmembrane helix</keyword>
<keyword evidence="1" id="KW-0472">Membrane</keyword>
<dbReference type="OrthoDB" id="1050370at2"/>
<evidence type="ECO:0000256" key="1">
    <source>
        <dbReference type="SAM" id="Phobius"/>
    </source>
</evidence>
<feature type="transmembrane region" description="Helical" evidence="1">
    <location>
        <begin position="43"/>
        <end position="62"/>
    </location>
</feature>
<gene>
    <name evidence="2" type="ORF">EL17_19020</name>
</gene>
<accession>A0A074KPY1</accession>
<reference evidence="2 3" key="1">
    <citation type="submission" date="2014-04" db="EMBL/GenBank/DDBJ databases">
        <title>Characterization and application of a salt tolerant electro-active bacterium.</title>
        <authorList>
            <person name="Yang L."/>
            <person name="Wei S."/>
            <person name="Tay Q.X.M."/>
        </authorList>
    </citation>
    <scope>NUCLEOTIDE SEQUENCE [LARGE SCALE GENOMIC DNA]</scope>
    <source>
        <strain evidence="2 3">LY1</strain>
    </source>
</reference>
<evidence type="ECO:0000313" key="2">
    <source>
        <dbReference type="EMBL" id="KEO72011.1"/>
    </source>
</evidence>
<dbReference type="AlphaFoldDB" id="A0A074KPY1"/>
<sequence length="79" mass="9330">MSMIKFNKLKAIYAILFLINPGLFLVFRLPYQQYIYENNVYDFHFADVAPNFFSVFMVVFFHKSLSNDVNNKVICIGHL</sequence>
<evidence type="ECO:0000313" key="3">
    <source>
        <dbReference type="Proteomes" id="UP000027821"/>
    </source>
</evidence>
<comment type="caution">
    <text evidence="2">The sequence shown here is derived from an EMBL/GenBank/DDBJ whole genome shotgun (WGS) entry which is preliminary data.</text>
</comment>